<feature type="binding site" evidence="6">
    <location>
        <position position="133"/>
    </location>
    <ligand>
        <name>Mg(2+)</name>
        <dbReference type="ChEBI" id="CHEBI:18420"/>
    </ligand>
</feature>
<comment type="cofactor">
    <cofactor evidence="6">
        <name>Mg(2+)</name>
        <dbReference type="ChEBI" id="CHEBI:18420"/>
    </cofactor>
</comment>
<comment type="subcellular location">
    <subcellularLocation>
        <location evidence="1 6">Cytoplasm</location>
    </subcellularLocation>
</comment>
<dbReference type="GO" id="GO:0043737">
    <property type="term" value="F:deoxyribonuclease V activity"/>
    <property type="evidence" value="ECO:0007669"/>
    <property type="project" value="UniProtKB-EC"/>
</dbReference>
<keyword evidence="8" id="KW-1185">Reference proteome</keyword>
<evidence type="ECO:0000256" key="6">
    <source>
        <dbReference type="HAMAP-Rule" id="MF_00801"/>
    </source>
</evidence>
<name>A0ABN8X9Z2_9GAMM</name>
<keyword evidence="5 6" id="KW-0378">Hydrolase</keyword>
<feature type="binding site" evidence="6">
    <location>
        <position position="65"/>
    </location>
    <ligand>
        <name>Mg(2+)</name>
        <dbReference type="ChEBI" id="CHEBI:18420"/>
    </ligand>
</feature>
<organism evidence="7 8">
    <name type="scientific">Methylocaldum szegediense</name>
    <dbReference type="NCBI Taxonomy" id="73780"/>
    <lineage>
        <taxon>Bacteria</taxon>
        <taxon>Pseudomonadati</taxon>
        <taxon>Pseudomonadota</taxon>
        <taxon>Gammaproteobacteria</taxon>
        <taxon>Methylococcales</taxon>
        <taxon>Methylococcaceae</taxon>
        <taxon>Methylocaldum</taxon>
    </lineage>
</organism>
<feature type="site" description="Interaction with target DNA" evidence="6">
    <location>
        <position position="103"/>
    </location>
</feature>
<dbReference type="Gene3D" id="3.30.2170.10">
    <property type="entry name" value="archaeoglobus fulgidus dsm 4304 superfamily"/>
    <property type="match status" value="1"/>
</dbReference>
<dbReference type="HAMAP" id="MF_00801">
    <property type="entry name" value="Endonuclease_5"/>
    <property type="match status" value="1"/>
</dbReference>
<reference evidence="7 8" key="1">
    <citation type="submission" date="2023-03" db="EMBL/GenBank/DDBJ databases">
        <authorList>
            <person name="Pearce D."/>
        </authorList>
    </citation>
    <scope>NUCLEOTIDE SEQUENCE [LARGE SCALE GENOMIC DNA]</scope>
    <source>
        <strain evidence="7">Msz</strain>
    </source>
</reference>
<keyword evidence="6" id="KW-0479">Metal-binding</keyword>
<comment type="function">
    <text evidence="6">DNA repair enzyme involved in the repair of deaminated bases. Selectively cleaves double-stranded DNA at the second phosphodiester bond 3' to a deoxyinosine leaving behind the intact lesion on the nicked DNA.</text>
</comment>
<dbReference type="NCBIfam" id="NF008629">
    <property type="entry name" value="PRK11617.1"/>
    <property type="match status" value="1"/>
</dbReference>
<evidence type="ECO:0000256" key="1">
    <source>
        <dbReference type="ARBA" id="ARBA00004496"/>
    </source>
</evidence>
<gene>
    <name evidence="6 7" type="primary">nfi</name>
    <name evidence="7" type="ORF">MSZNOR_2997</name>
</gene>
<dbReference type="PANTHER" id="PTHR28511">
    <property type="entry name" value="ENDONUCLEASE V"/>
    <property type="match status" value="1"/>
</dbReference>
<dbReference type="EMBL" id="OX458333">
    <property type="protein sequence ID" value="CAI8877400.1"/>
    <property type="molecule type" value="Genomic_DNA"/>
</dbReference>
<keyword evidence="6" id="KW-0460">Magnesium</keyword>
<dbReference type="EC" id="3.1.21.7" evidence="6"/>
<keyword evidence="6" id="KW-0234">DNA repair</keyword>
<dbReference type="PANTHER" id="PTHR28511:SF1">
    <property type="entry name" value="ENDONUCLEASE V"/>
    <property type="match status" value="1"/>
</dbReference>
<keyword evidence="3 6" id="KW-0540">Nuclease</keyword>
<evidence type="ECO:0000256" key="5">
    <source>
        <dbReference type="ARBA" id="ARBA00022801"/>
    </source>
</evidence>
<dbReference type="Proteomes" id="UP001162030">
    <property type="component" value="Chromosome"/>
</dbReference>
<evidence type="ECO:0000256" key="2">
    <source>
        <dbReference type="ARBA" id="ARBA00022490"/>
    </source>
</evidence>
<keyword evidence="4 6" id="KW-0255">Endonuclease</keyword>
<evidence type="ECO:0000256" key="4">
    <source>
        <dbReference type="ARBA" id="ARBA00022759"/>
    </source>
</evidence>
<comment type="catalytic activity">
    <reaction evidence="6">
        <text>Endonucleolytic cleavage at apurinic or apyrimidinic sites to products with a 5'-phosphate.</text>
        <dbReference type="EC" id="3.1.21.7"/>
    </reaction>
</comment>
<keyword evidence="6" id="KW-0227">DNA damage</keyword>
<accession>A0ABN8X9Z2</accession>
<evidence type="ECO:0000313" key="8">
    <source>
        <dbReference type="Proteomes" id="UP001162030"/>
    </source>
</evidence>
<dbReference type="Pfam" id="PF04493">
    <property type="entry name" value="Endonuclease_5"/>
    <property type="match status" value="1"/>
</dbReference>
<protein>
    <recommendedName>
        <fullName evidence="6">Endonuclease V</fullName>
        <ecNumber evidence="6">3.1.21.7</ecNumber>
    </recommendedName>
    <alternativeName>
        <fullName evidence="6">Deoxyinosine 3'endonuclease</fullName>
    </alternativeName>
    <alternativeName>
        <fullName evidence="6">Deoxyribonuclease V</fullName>
        <shortName evidence="6">DNase V</shortName>
    </alternativeName>
</protein>
<comment type="similarity">
    <text evidence="6">Belongs to the endonuclease V family.</text>
</comment>
<keyword evidence="2 6" id="KW-0963">Cytoplasm</keyword>
<evidence type="ECO:0000313" key="7">
    <source>
        <dbReference type="EMBL" id="CAI8877400.1"/>
    </source>
</evidence>
<sequence>MSIVGWRAIADELNPSKSTLKLELRHEHPWDVTPREAVAIQNRLRGLISLRDDLPETIGRVTGVDVGFEDSRTVTRAAVVTLSFPELNPIDSSVARRPTSFPYVPGLLSFREVPAILDALRTLRDRPDLILVDGQGYAHPRRLGIACHLGLLIDIPTIGVGKTRLTGTHGDVPDKRGAWVPLMDKGETIGAVLRTRQGVKPIYISCGHRIALPTAVDWVMRCTTRFRLPETTRYAHRLASG</sequence>
<dbReference type="CDD" id="cd06559">
    <property type="entry name" value="Endonuclease_V"/>
    <property type="match status" value="1"/>
</dbReference>
<dbReference type="InterPro" id="IPR007581">
    <property type="entry name" value="Endonuclease-V"/>
</dbReference>
<evidence type="ECO:0000256" key="3">
    <source>
        <dbReference type="ARBA" id="ARBA00022722"/>
    </source>
</evidence>
<proteinExistence type="inferred from homology"/>